<dbReference type="PANTHER" id="PTHR42785:SF1">
    <property type="entry name" value="DNA TOPOISOMERASE"/>
    <property type="match status" value="1"/>
</dbReference>
<evidence type="ECO:0000313" key="3">
    <source>
        <dbReference type="Proteomes" id="UP001165561"/>
    </source>
</evidence>
<sequence length="283" mass="30709">LRVGRYGPYLEDEGKDDGPGRRASVPDDVAPDELTVERARELLEAQADGGRELGTDPETGHTIVARTGRFGPYVTEVLPEAEEQAPAEEAAPKKGRAKKPARPKARTASLLKSMQQETVTLDDALRLLSLPRTVGTDPDTGEVITAQNGRYGPYLKKGTDSRSLATEEQIFDITLEEALELYKQPKRGRGATARPPLRELGEDPVTGKPVTVKDGRFGPYVTDGQTNATLRKDDEVESVTPERAYELLAEKRAKGPAKKKPARTSTAKKPAARKTAAKKPSTS</sequence>
<feature type="non-terminal residue" evidence="2">
    <location>
        <position position="1"/>
    </location>
</feature>
<feature type="region of interest" description="Disordered" evidence="1">
    <location>
        <begin position="186"/>
        <end position="283"/>
    </location>
</feature>
<evidence type="ECO:0000256" key="1">
    <source>
        <dbReference type="SAM" id="MobiDB-lite"/>
    </source>
</evidence>
<dbReference type="PANTHER" id="PTHR42785">
    <property type="entry name" value="DNA TOPOISOMERASE, TYPE IA, CORE"/>
    <property type="match status" value="1"/>
</dbReference>
<dbReference type="Pfam" id="PF13368">
    <property type="entry name" value="Toprim_C_rpt"/>
    <property type="match status" value="4"/>
</dbReference>
<dbReference type="InterPro" id="IPR025589">
    <property type="entry name" value="Toprim_C_rpt"/>
</dbReference>
<dbReference type="InterPro" id="IPR000380">
    <property type="entry name" value="Topo_IA"/>
</dbReference>
<protein>
    <submittedName>
        <fullName evidence="2">Topoisomerase C-terminal repeat-containing protein</fullName>
    </submittedName>
</protein>
<proteinExistence type="predicted"/>
<evidence type="ECO:0000313" key="2">
    <source>
        <dbReference type="EMBL" id="MDD9206380.1"/>
    </source>
</evidence>
<organism evidence="2 3">
    <name type="scientific">Georgenia halotolerans</name>
    <dbReference type="NCBI Taxonomy" id="3028317"/>
    <lineage>
        <taxon>Bacteria</taxon>
        <taxon>Bacillati</taxon>
        <taxon>Actinomycetota</taxon>
        <taxon>Actinomycetes</taxon>
        <taxon>Micrococcales</taxon>
        <taxon>Bogoriellaceae</taxon>
        <taxon>Georgenia</taxon>
    </lineage>
</organism>
<feature type="region of interest" description="Disordered" evidence="1">
    <location>
        <begin position="132"/>
        <end position="163"/>
    </location>
</feature>
<dbReference type="EMBL" id="JARACI010000867">
    <property type="protein sequence ID" value="MDD9206380.1"/>
    <property type="molecule type" value="Genomic_DNA"/>
</dbReference>
<keyword evidence="3" id="KW-1185">Reference proteome</keyword>
<feature type="compositionally biased region" description="Basic and acidic residues" evidence="1">
    <location>
        <begin position="243"/>
        <end position="253"/>
    </location>
</feature>
<comment type="caution">
    <text evidence="2">The sequence shown here is derived from an EMBL/GenBank/DDBJ whole genome shotgun (WGS) entry which is preliminary data.</text>
</comment>
<dbReference type="Proteomes" id="UP001165561">
    <property type="component" value="Unassembled WGS sequence"/>
</dbReference>
<feature type="region of interest" description="Disordered" evidence="1">
    <location>
        <begin position="1"/>
        <end position="32"/>
    </location>
</feature>
<feature type="compositionally biased region" description="Basic residues" evidence="1">
    <location>
        <begin position="93"/>
        <end position="105"/>
    </location>
</feature>
<reference evidence="2" key="1">
    <citation type="submission" date="2023-02" db="EMBL/GenBank/DDBJ databases">
        <title>Georgenia sp.10Sc9-8, isolated from a soil sample collected from the Taklamakan desert.</title>
        <authorList>
            <person name="Liu S."/>
        </authorList>
    </citation>
    <scope>NUCLEOTIDE SEQUENCE</scope>
    <source>
        <strain evidence="2">10Sc9-8</strain>
    </source>
</reference>
<feature type="region of interest" description="Disordered" evidence="1">
    <location>
        <begin position="44"/>
        <end position="114"/>
    </location>
</feature>
<accession>A0ABT5TZ41</accession>
<feature type="compositionally biased region" description="Basic and acidic residues" evidence="1">
    <location>
        <begin position="44"/>
        <end position="54"/>
    </location>
</feature>
<name>A0ABT5TZ41_9MICO</name>
<gene>
    <name evidence="2" type="ORF">PU560_07850</name>
</gene>